<dbReference type="GO" id="GO:0045275">
    <property type="term" value="C:respiratory chain complex III"/>
    <property type="evidence" value="ECO:0007669"/>
    <property type="project" value="UniProtKB-UniRule"/>
</dbReference>
<keyword evidence="9 11" id="KW-0496">Mitochondrion</keyword>
<keyword evidence="13" id="KW-1185">Reference proteome</keyword>
<keyword evidence="3 11" id="KW-0813">Transport</keyword>
<reference evidence="12 13" key="1">
    <citation type="journal article" date="2014" name="Curr. Biol.">
        <title>The genome of the clonal raider ant Cerapachys biroi.</title>
        <authorList>
            <person name="Oxley P.R."/>
            <person name="Ji L."/>
            <person name="Fetter-Pruneda I."/>
            <person name="McKenzie S.K."/>
            <person name="Li C."/>
            <person name="Hu H."/>
            <person name="Zhang G."/>
            <person name="Kronauer D.J."/>
        </authorList>
    </citation>
    <scope>NUCLEOTIDE SEQUENCE [LARGE SCALE GENOMIC DNA]</scope>
</reference>
<evidence type="ECO:0000256" key="6">
    <source>
        <dbReference type="ARBA" id="ARBA00022792"/>
    </source>
</evidence>
<keyword evidence="10" id="KW-0472">Membrane</keyword>
<dbReference type="OrthoDB" id="44067at2759"/>
<dbReference type="STRING" id="2015173.A0A026WAH1"/>
<comment type="similarity">
    <text evidence="2 11">Belongs to the UQCR10/QCR9 family.</text>
</comment>
<evidence type="ECO:0000256" key="9">
    <source>
        <dbReference type="ARBA" id="ARBA00023128"/>
    </source>
</evidence>
<dbReference type="InterPro" id="IPR008027">
    <property type="entry name" value="QCR9"/>
</dbReference>
<evidence type="ECO:0000313" key="13">
    <source>
        <dbReference type="Proteomes" id="UP000053097"/>
    </source>
</evidence>
<comment type="subunit">
    <text evidence="11">Component of the ubiquinol-cytochrome c oxidoreductase (cytochrome b-c1 complex, complex III, CIII), a multisubunit enzyme composed of 3 respiratory subunits cytochrome b, cytochrome c1 and Rieske protein, 2 core protein subunits, and additional low-molecular weight protein subunits.</text>
</comment>
<dbReference type="Pfam" id="PF05365">
    <property type="entry name" value="UCR_UQCRX_QCR9"/>
    <property type="match status" value="1"/>
</dbReference>
<evidence type="ECO:0000256" key="10">
    <source>
        <dbReference type="ARBA" id="ARBA00023136"/>
    </source>
</evidence>
<keyword evidence="5" id="KW-0812">Transmembrane</keyword>
<evidence type="ECO:0000256" key="1">
    <source>
        <dbReference type="ARBA" id="ARBA00004434"/>
    </source>
</evidence>
<protein>
    <recommendedName>
        <fullName evidence="11">Complex III subunit 9</fullName>
    </recommendedName>
</protein>
<dbReference type="GO" id="GO:0006122">
    <property type="term" value="P:mitochondrial electron transport, ubiquinol to cytochrome c"/>
    <property type="evidence" value="ECO:0007669"/>
    <property type="project" value="UniProtKB-UniRule"/>
</dbReference>
<evidence type="ECO:0000256" key="5">
    <source>
        <dbReference type="ARBA" id="ARBA00022692"/>
    </source>
</evidence>
<sequence>MAFGTTLYNLVLKRTSTFMVVVVGATFFFERGVDVAAEKFWDSHNARCNHDLDFGSTLQQQLKLQTALDVTYWSTH</sequence>
<dbReference type="PANTHER" id="PTHR12980:SF0">
    <property type="entry name" value="CYTOCHROME B-C1 COMPLEX SUBUNIT 9"/>
    <property type="match status" value="1"/>
</dbReference>
<evidence type="ECO:0000256" key="4">
    <source>
        <dbReference type="ARBA" id="ARBA00022660"/>
    </source>
</evidence>
<gene>
    <name evidence="12" type="ORF">X777_09050</name>
</gene>
<dbReference type="AlphaFoldDB" id="A0A026WAH1"/>
<dbReference type="FunFam" id="1.20.5.260:FF:000001">
    <property type="entry name" value="Cytochrome b-c1 complex subunit 9"/>
    <property type="match status" value="1"/>
</dbReference>
<organism evidence="12 13">
    <name type="scientific">Ooceraea biroi</name>
    <name type="common">Clonal raider ant</name>
    <name type="synonym">Cerapachys biroi</name>
    <dbReference type="NCBI Taxonomy" id="2015173"/>
    <lineage>
        <taxon>Eukaryota</taxon>
        <taxon>Metazoa</taxon>
        <taxon>Ecdysozoa</taxon>
        <taxon>Arthropoda</taxon>
        <taxon>Hexapoda</taxon>
        <taxon>Insecta</taxon>
        <taxon>Pterygota</taxon>
        <taxon>Neoptera</taxon>
        <taxon>Endopterygota</taxon>
        <taxon>Hymenoptera</taxon>
        <taxon>Apocrita</taxon>
        <taxon>Aculeata</taxon>
        <taxon>Formicoidea</taxon>
        <taxon>Formicidae</taxon>
        <taxon>Dorylinae</taxon>
        <taxon>Ooceraea</taxon>
    </lineage>
</organism>
<comment type="function">
    <text evidence="11">Component of the ubiquinol-cytochrome c oxidoreductase, a multisubunit transmembrane complex that is part of the mitochondrial electron transport chain which drives oxidative phosphorylation. The complex plays an important role in the uptake of multiple carbon sources present in different host niches.</text>
</comment>
<keyword evidence="8" id="KW-1133">Transmembrane helix</keyword>
<dbReference type="Proteomes" id="UP000053097">
    <property type="component" value="Unassembled WGS sequence"/>
</dbReference>
<evidence type="ECO:0000256" key="7">
    <source>
        <dbReference type="ARBA" id="ARBA00022982"/>
    </source>
</evidence>
<comment type="subcellular location">
    <subcellularLocation>
        <location evidence="1 11">Mitochondrion inner membrane</location>
        <topology evidence="1 11">Single-pass membrane protein</topology>
    </subcellularLocation>
</comment>
<keyword evidence="6 11" id="KW-0999">Mitochondrion inner membrane</keyword>
<dbReference type="GO" id="GO:0005743">
    <property type="term" value="C:mitochondrial inner membrane"/>
    <property type="evidence" value="ECO:0007669"/>
    <property type="project" value="UniProtKB-SubCell"/>
</dbReference>
<proteinExistence type="inferred from homology"/>
<dbReference type="Gene3D" id="1.20.5.260">
    <property type="entry name" value="Cytochrome b-c1 complex subunit 9"/>
    <property type="match status" value="1"/>
</dbReference>
<evidence type="ECO:0000256" key="2">
    <source>
        <dbReference type="ARBA" id="ARBA00007856"/>
    </source>
</evidence>
<evidence type="ECO:0000256" key="3">
    <source>
        <dbReference type="ARBA" id="ARBA00022448"/>
    </source>
</evidence>
<dbReference type="SUPFAM" id="SSF81514">
    <property type="entry name" value="Subunit X (non-heme 7 kDa protein) of cytochrome bc1 complex (Ubiquinol-cytochrome c reductase)"/>
    <property type="match status" value="1"/>
</dbReference>
<accession>A0A026WAH1</accession>
<dbReference type="InterPro" id="IPR036656">
    <property type="entry name" value="QCR9_sf"/>
</dbReference>
<keyword evidence="7 11" id="KW-0249">Electron transport</keyword>
<evidence type="ECO:0000256" key="8">
    <source>
        <dbReference type="ARBA" id="ARBA00022989"/>
    </source>
</evidence>
<name>A0A026WAH1_OOCBI</name>
<evidence type="ECO:0000313" key="12">
    <source>
        <dbReference type="EMBL" id="EZA52029.1"/>
    </source>
</evidence>
<dbReference type="EMBL" id="KK107356">
    <property type="protein sequence ID" value="EZA52029.1"/>
    <property type="molecule type" value="Genomic_DNA"/>
</dbReference>
<evidence type="ECO:0000256" key="11">
    <source>
        <dbReference type="RuleBase" id="RU368056"/>
    </source>
</evidence>
<dbReference type="PANTHER" id="PTHR12980">
    <property type="entry name" value="UBIQUINOL-CYTOCHROME C REDUCTASE COMPLEX, SUBUNIT X"/>
    <property type="match status" value="1"/>
</dbReference>
<keyword evidence="4 11" id="KW-0679">Respiratory chain</keyword>